<feature type="transmembrane region" description="Helical" evidence="7">
    <location>
        <begin position="143"/>
        <end position="163"/>
    </location>
</feature>
<evidence type="ECO:0000256" key="2">
    <source>
        <dbReference type="ARBA" id="ARBA00022448"/>
    </source>
</evidence>
<evidence type="ECO:0000313" key="9">
    <source>
        <dbReference type="EMBL" id="MFD2706838.1"/>
    </source>
</evidence>
<evidence type="ECO:0000259" key="8">
    <source>
        <dbReference type="PROSITE" id="PS50928"/>
    </source>
</evidence>
<evidence type="ECO:0000256" key="5">
    <source>
        <dbReference type="ARBA" id="ARBA00022989"/>
    </source>
</evidence>
<dbReference type="PANTHER" id="PTHR43744">
    <property type="entry name" value="ABC TRANSPORTER PERMEASE PROTEIN MG189-RELATED-RELATED"/>
    <property type="match status" value="1"/>
</dbReference>
<gene>
    <name evidence="9" type="ORF">ACFSUB_15350</name>
</gene>
<dbReference type="Gene3D" id="1.10.3720.10">
    <property type="entry name" value="MetI-like"/>
    <property type="match status" value="1"/>
</dbReference>
<organism evidence="9 10">
    <name type="scientific">Salibacterium lacus</name>
    <dbReference type="NCBI Taxonomy" id="1898109"/>
    <lineage>
        <taxon>Bacteria</taxon>
        <taxon>Bacillati</taxon>
        <taxon>Bacillota</taxon>
        <taxon>Bacilli</taxon>
        <taxon>Bacillales</taxon>
        <taxon>Bacillaceae</taxon>
    </lineage>
</organism>
<keyword evidence="2 7" id="KW-0813">Transport</keyword>
<keyword evidence="10" id="KW-1185">Reference proteome</keyword>
<evidence type="ECO:0000256" key="6">
    <source>
        <dbReference type="ARBA" id="ARBA00023136"/>
    </source>
</evidence>
<comment type="caution">
    <text evidence="9">The sequence shown here is derived from an EMBL/GenBank/DDBJ whole genome shotgun (WGS) entry which is preliminary data.</text>
</comment>
<dbReference type="PANTHER" id="PTHR43744:SF12">
    <property type="entry name" value="ABC TRANSPORTER PERMEASE PROTEIN MG189-RELATED"/>
    <property type="match status" value="1"/>
</dbReference>
<feature type="transmembrane region" description="Helical" evidence="7">
    <location>
        <begin position="109"/>
        <end position="131"/>
    </location>
</feature>
<dbReference type="Pfam" id="PF00528">
    <property type="entry name" value="BPD_transp_1"/>
    <property type="match status" value="1"/>
</dbReference>
<evidence type="ECO:0000256" key="4">
    <source>
        <dbReference type="ARBA" id="ARBA00022692"/>
    </source>
</evidence>
<keyword evidence="6 7" id="KW-0472">Membrane</keyword>
<evidence type="ECO:0000313" key="10">
    <source>
        <dbReference type="Proteomes" id="UP001597520"/>
    </source>
</evidence>
<feature type="transmembrane region" description="Helical" evidence="7">
    <location>
        <begin position="184"/>
        <end position="207"/>
    </location>
</feature>
<keyword evidence="4 7" id="KW-0812">Transmembrane</keyword>
<keyword evidence="5 7" id="KW-1133">Transmembrane helix</keyword>
<feature type="transmembrane region" description="Helical" evidence="7">
    <location>
        <begin position="73"/>
        <end position="97"/>
    </location>
</feature>
<dbReference type="EMBL" id="JBHUML010000005">
    <property type="protein sequence ID" value="MFD2706838.1"/>
    <property type="molecule type" value="Genomic_DNA"/>
</dbReference>
<evidence type="ECO:0000256" key="1">
    <source>
        <dbReference type="ARBA" id="ARBA00004651"/>
    </source>
</evidence>
<evidence type="ECO:0000256" key="7">
    <source>
        <dbReference type="RuleBase" id="RU363032"/>
    </source>
</evidence>
<name>A0ABW5T5Q0_9BACI</name>
<keyword evidence="3" id="KW-1003">Cell membrane</keyword>
<dbReference type="InterPro" id="IPR035906">
    <property type="entry name" value="MetI-like_sf"/>
</dbReference>
<dbReference type="CDD" id="cd06261">
    <property type="entry name" value="TM_PBP2"/>
    <property type="match status" value="1"/>
</dbReference>
<sequence>MNRLRRLNTKKVIITIIMFAIGLLFLMPFIWMLSASLKAETNVFSYPIEWIPSDWKWDNYRRVWFGEQPFILYYWNSIKVTVLTTLLSVTVSALAAYGFSKIHFKGRDALFLIVLATFLIPAQAILVPQFMMYRVLNLFDTHLGLILLNSFSVLGTFLLRQFFSSIQDDYIDAAKMDGASHFTIFYKVVVPMMIPAISTYAILRFIWTWNDYQGPLIFLRSDDLSTIQLAIERFSTSSGELYSLIMAGSVSAILPLIIIFIIGQKYVIEGIARGGVKG</sequence>
<dbReference type="RefSeq" id="WP_380714141.1">
    <property type="nucleotide sequence ID" value="NZ_JBHUML010000005.1"/>
</dbReference>
<evidence type="ECO:0000256" key="3">
    <source>
        <dbReference type="ARBA" id="ARBA00022475"/>
    </source>
</evidence>
<feature type="transmembrane region" description="Helical" evidence="7">
    <location>
        <begin position="12"/>
        <end position="33"/>
    </location>
</feature>
<feature type="transmembrane region" description="Helical" evidence="7">
    <location>
        <begin position="241"/>
        <end position="263"/>
    </location>
</feature>
<dbReference type="Proteomes" id="UP001597520">
    <property type="component" value="Unassembled WGS sequence"/>
</dbReference>
<comment type="similarity">
    <text evidence="7">Belongs to the binding-protein-dependent transport system permease family.</text>
</comment>
<proteinExistence type="inferred from homology"/>
<comment type="subcellular location">
    <subcellularLocation>
        <location evidence="1 7">Cell membrane</location>
        <topology evidence="1 7">Multi-pass membrane protein</topology>
    </subcellularLocation>
</comment>
<feature type="domain" description="ABC transmembrane type-1" evidence="8">
    <location>
        <begin position="74"/>
        <end position="263"/>
    </location>
</feature>
<dbReference type="InterPro" id="IPR000515">
    <property type="entry name" value="MetI-like"/>
</dbReference>
<dbReference type="PROSITE" id="PS50928">
    <property type="entry name" value="ABC_TM1"/>
    <property type="match status" value="1"/>
</dbReference>
<reference evidence="10" key="1">
    <citation type="journal article" date="2019" name="Int. J. Syst. Evol. Microbiol.">
        <title>The Global Catalogue of Microorganisms (GCM) 10K type strain sequencing project: providing services to taxonomists for standard genome sequencing and annotation.</title>
        <authorList>
            <consortium name="The Broad Institute Genomics Platform"/>
            <consortium name="The Broad Institute Genome Sequencing Center for Infectious Disease"/>
            <person name="Wu L."/>
            <person name="Ma J."/>
        </authorList>
    </citation>
    <scope>NUCLEOTIDE SEQUENCE [LARGE SCALE GENOMIC DNA]</scope>
    <source>
        <strain evidence="10">KCTC 33792</strain>
    </source>
</reference>
<protein>
    <submittedName>
        <fullName evidence="9">Carbohydrate ABC transporter permease</fullName>
    </submittedName>
</protein>
<dbReference type="SUPFAM" id="SSF161098">
    <property type="entry name" value="MetI-like"/>
    <property type="match status" value="1"/>
</dbReference>
<accession>A0ABW5T5Q0</accession>